<dbReference type="AlphaFoldDB" id="A0A9W4UGN4"/>
<keyword evidence="3" id="KW-1185">Reference proteome</keyword>
<proteinExistence type="predicted"/>
<accession>A0A9W4UGN4</accession>
<dbReference type="EMBL" id="CAOQHR010000005">
    <property type="protein sequence ID" value="CAI6334367.1"/>
    <property type="molecule type" value="Genomic_DNA"/>
</dbReference>
<evidence type="ECO:0000313" key="3">
    <source>
        <dbReference type="Proteomes" id="UP001152607"/>
    </source>
</evidence>
<protein>
    <submittedName>
        <fullName evidence="2">Uncharacterized protein</fullName>
    </submittedName>
</protein>
<sequence>MVMMGVTPGQVSSSTSFSAWSGRNSYSRLTSSDYNSYSPIDKIPSTTFCTSTTTVNVTVLAWRVTETLTSTFHNLTIIPEVTRYSNGTNVTNIITVTPTETPSISHPTVSFGGSICGYPDICVEPIPTYGPCLVPPATAPTSYVPISVTSLVEKPWTEPVKYIPETTGKYATAASGPSQTAARAPPGSPSQPSQTPTSNGAGNAQIPQASKVSPFVSMLLPSTTLRLEPGQKTGVNDAQISFVDGGSAIVIGTRTISVDVGTEAKTLTLGGSDLSIISGTHTASPSVTIVIGPEDQSKTTSPANFTGAATRHDLGRGGWLWSVLALLLL</sequence>
<comment type="caution">
    <text evidence="2">The sequence shown here is derived from an EMBL/GenBank/DDBJ whole genome shotgun (WGS) entry which is preliminary data.</text>
</comment>
<feature type="region of interest" description="Disordered" evidence="1">
    <location>
        <begin position="171"/>
        <end position="206"/>
    </location>
</feature>
<evidence type="ECO:0000313" key="2">
    <source>
        <dbReference type="EMBL" id="CAI6334367.1"/>
    </source>
</evidence>
<gene>
    <name evidence="2" type="ORF">PDIGIT_LOCUS7424</name>
</gene>
<evidence type="ECO:0000256" key="1">
    <source>
        <dbReference type="SAM" id="MobiDB-lite"/>
    </source>
</evidence>
<reference evidence="2" key="1">
    <citation type="submission" date="2023-01" db="EMBL/GenBank/DDBJ databases">
        <authorList>
            <person name="Van Ghelder C."/>
            <person name="Rancurel C."/>
        </authorList>
    </citation>
    <scope>NUCLEOTIDE SEQUENCE</scope>
    <source>
        <strain evidence="2">CNCM I-4278</strain>
    </source>
</reference>
<name>A0A9W4UGN4_9PLEO</name>
<organism evidence="2 3">
    <name type="scientific">Periconia digitata</name>
    <dbReference type="NCBI Taxonomy" id="1303443"/>
    <lineage>
        <taxon>Eukaryota</taxon>
        <taxon>Fungi</taxon>
        <taxon>Dikarya</taxon>
        <taxon>Ascomycota</taxon>
        <taxon>Pezizomycotina</taxon>
        <taxon>Dothideomycetes</taxon>
        <taxon>Pleosporomycetidae</taxon>
        <taxon>Pleosporales</taxon>
        <taxon>Massarineae</taxon>
        <taxon>Periconiaceae</taxon>
        <taxon>Periconia</taxon>
    </lineage>
</organism>
<dbReference type="Proteomes" id="UP001152607">
    <property type="component" value="Unassembled WGS sequence"/>
</dbReference>